<evidence type="ECO:0000256" key="2">
    <source>
        <dbReference type="ARBA" id="ARBA00006948"/>
    </source>
</evidence>
<comment type="subcellular location">
    <subcellularLocation>
        <location evidence="1">Membrane</location>
        <topology evidence="1">Multi-pass membrane protein</topology>
    </subcellularLocation>
</comment>
<feature type="transmembrane region" description="Helical" evidence="6">
    <location>
        <begin position="65"/>
        <end position="84"/>
    </location>
</feature>
<name>A0A9Q1GL92_9CARY</name>
<protein>
    <submittedName>
        <fullName evidence="7">Uncharacterized protein</fullName>
    </submittedName>
</protein>
<dbReference type="GO" id="GO:0016020">
    <property type="term" value="C:membrane"/>
    <property type="evidence" value="ECO:0007669"/>
    <property type="project" value="UniProtKB-SubCell"/>
</dbReference>
<dbReference type="EMBL" id="JAKOGI010002843">
    <property type="protein sequence ID" value="KAJ8421231.1"/>
    <property type="molecule type" value="Genomic_DNA"/>
</dbReference>
<accession>A0A9Q1GL92</accession>
<keyword evidence="3 6" id="KW-0812">Transmembrane</keyword>
<dbReference type="Proteomes" id="UP001153076">
    <property type="component" value="Unassembled WGS sequence"/>
</dbReference>
<feature type="transmembrane region" description="Helical" evidence="6">
    <location>
        <begin position="34"/>
        <end position="53"/>
    </location>
</feature>
<feature type="transmembrane region" description="Helical" evidence="6">
    <location>
        <begin position="129"/>
        <end position="147"/>
    </location>
</feature>
<keyword evidence="5 6" id="KW-0472">Membrane</keyword>
<dbReference type="OrthoDB" id="1588405at2759"/>
<dbReference type="Pfam" id="PF04819">
    <property type="entry name" value="DUF716"/>
    <property type="match status" value="1"/>
</dbReference>
<evidence type="ECO:0000313" key="7">
    <source>
        <dbReference type="EMBL" id="KAJ8421231.1"/>
    </source>
</evidence>
<dbReference type="PANTHER" id="PTHR46285:SF3">
    <property type="entry name" value="PROTEINASE INHIBITOR I4, SERPIN (DUF716)"/>
    <property type="match status" value="1"/>
</dbReference>
<evidence type="ECO:0000256" key="6">
    <source>
        <dbReference type="SAM" id="Phobius"/>
    </source>
</evidence>
<organism evidence="7 8">
    <name type="scientific">Carnegiea gigantea</name>
    <dbReference type="NCBI Taxonomy" id="171969"/>
    <lineage>
        <taxon>Eukaryota</taxon>
        <taxon>Viridiplantae</taxon>
        <taxon>Streptophyta</taxon>
        <taxon>Embryophyta</taxon>
        <taxon>Tracheophyta</taxon>
        <taxon>Spermatophyta</taxon>
        <taxon>Magnoliopsida</taxon>
        <taxon>eudicotyledons</taxon>
        <taxon>Gunneridae</taxon>
        <taxon>Pentapetalae</taxon>
        <taxon>Caryophyllales</taxon>
        <taxon>Cactineae</taxon>
        <taxon>Cactaceae</taxon>
        <taxon>Cactoideae</taxon>
        <taxon>Echinocereeae</taxon>
        <taxon>Carnegiea</taxon>
    </lineage>
</organism>
<evidence type="ECO:0000256" key="4">
    <source>
        <dbReference type="ARBA" id="ARBA00022989"/>
    </source>
</evidence>
<proteinExistence type="inferred from homology"/>
<keyword evidence="8" id="KW-1185">Reference proteome</keyword>
<dbReference type="PANTHER" id="PTHR46285">
    <property type="entry name" value="PROTEINASE INHIBITOR I4, SERPIN (DUF716)-RELATED"/>
    <property type="match status" value="1"/>
</dbReference>
<comment type="caution">
    <text evidence="7">The sequence shown here is derived from an EMBL/GenBank/DDBJ whole genome shotgun (WGS) entry which is preliminary data.</text>
</comment>
<evidence type="ECO:0000256" key="3">
    <source>
        <dbReference type="ARBA" id="ARBA00022692"/>
    </source>
</evidence>
<evidence type="ECO:0000256" key="1">
    <source>
        <dbReference type="ARBA" id="ARBA00004141"/>
    </source>
</evidence>
<evidence type="ECO:0000256" key="5">
    <source>
        <dbReference type="ARBA" id="ARBA00023136"/>
    </source>
</evidence>
<sequence>MEGRDGCSIFSFTELHRQLRDHDGAILAIDLHHIEHACIAMAFFLHALFAILLDKMQPKPKDYIHMGHFLAALAFAQELLLFHFHSTDHMDLEGQYHWLLQEVVLICLVTTLLSIWMPKSFMVSYIRSLGVILQGLWLVVMGFMLWTPSLAPKGCSLRKDHHAHDMVTKCRDQESLDRGRALVNILFSCILIGVMVFGVGLYLILNRALGGCELREDGVEGDCQMEDKQAFVCEKRFAPIDLEDL</sequence>
<dbReference type="InterPro" id="IPR006904">
    <property type="entry name" value="DUF716"/>
</dbReference>
<feature type="transmembrane region" description="Helical" evidence="6">
    <location>
        <begin position="96"/>
        <end position="117"/>
    </location>
</feature>
<comment type="similarity">
    <text evidence="2">Belongs to the TMEM45 family.</text>
</comment>
<dbReference type="AlphaFoldDB" id="A0A9Q1GL92"/>
<reference evidence="7" key="1">
    <citation type="submission" date="2022-04" db="EMBL/GenBank/DDBJ databases">
        <title>Carnegiea gigantea Genome sequencing and assembly v2.</title>
        <authorList>
            <person name="Copetti D."/>
            <person name="Sanderson M.J."/>
            <person name="Burquez A."/>
            <person name="Wojciechowski M.F."/>
        </authorList>
    </citation>
    <scope>NUCLEOTIDE SEQUENCE</scope>
    <source>
        <strain evidence="7">SGP5-SGP5p</strain>
        <tissue evidence="7">Aerial part</tissue>
    </source>
</reference>
<gene>
    <name evidence="7" type="ORF">Cgig2_012087</name>
</gene>
<evidence type="ECO:0000313" key="8">
    <source>
        <dbReference type="Proteomes" id="UP001153076"/>
    </source>
</evidence>
<keyword evidence="4 6" id="KW-1133">Transmembrane helix</keyword>
<feature type="transmembrane region" description="Helical" evidence="6">
    <location>
        <begin position="181"/>
        <end position="205"/>
    </location>
</feature>